<keyword evidence="8" id="KW-1185">Reference proteome</keyword>
<evidence type="ECO:0000256" key="5">
    <source>
        <dbReference type="ARBA" id="ARBA00023027"/>
    </source>
</evidence>
<dbReference type="Pfam" id="PF07992">
    <property type="entry name" value="Pyr_redox_2"/>
    <property type="match status" value="1"/>
</dbReference>
<dbReference type="PRINTS" id="PR00368">
    <property type="entry name" value="FADPNR"/>
</dbReference>
<proteinExistence type="inferred from homology"/>
<accession>A0ABS8D957</accession>
<comment type="similarity">
    <text evidence="1">Belongs to the NADH dehydrogenase family.</text>
</comment>
<keyword evidence="4" id="KW-0560">Oxidoreductase</keyword>
<dbReference type="PANTHER" id="PTHR43706">
    <property type="entry name" value="NADH DEHYDROGENASE"/>
    <property type="match status" value="1"/>
</dbReference>
<evidence type="ECO:0000256" key="4">
    <source>
        <dbReference type="ARBA" id="ARBA00023002"/>
    </source>
</evidence>
<protein>
    <submittedName>
        <fullName evidence="7">NAD(P)/FAD-dependent oxidoreductase</fullName>
    </submittedName>
</protein>
<evidence type="ECO:0000313" key="7">
    <source>
        <dbReference type="EMBL" id="MCB6184652.1"/>
    </source>
</evidence>
<dbReference type="PRINTS" id="PR00411">
    <property type="entry name" value="PNDRDTASEI"/>
</dbReference>
<feature type="domain" description="FAD/NAD(P)-binding" evidence="6">
    <location>
        <begin position="4"/>
        <end position="334"/>
    </location>
</feature>
<dbReference type="EMBL" id="JAJBZT010000008">
    <property type="protein sequence ID" value="MCB6184652.1"/>
    <property type="molecule type" value="Genomic_DNA"/>
</dbReference>
<keyword evidence="2" id="KW-0285">Flavoprotein</keyword>
<evidence type="ECO:0000256" key="1">
    <source>
        <dbReference type="ARBA" id="ARBA00005272"/>
    </source>
</evidence>
<evidence type="ECO:0000313" key="8">
    <source>
        <dbReference type="Proteomes" id="UP001165395"/>
    </source>
</evidence>
<reference evidence="7" key="1">
    <citation type="submission" date="2021-10" db="EMBL/GenBank/DDBJ databases">
        <title>The complete genome sequence of Leeia sp. TBRC 13508.</title>
        <authorList>
            <person name="Charoenyingcharoen P."/>
            <person name="Yukphan P."/>
        </authorList>
    </citation>
    <scope>NUCLEOTIDE SEQUENCE</scope>
    <source>
        <strain evidence="7">TBRC 13508</strain>
    </source>
</reference>
<dbReference type="RefSeq" id="WP_227181461.1">
    <property type="nucleotide sequence ID" value="NZ_JAJBZT010000008.1"/>
</dbReference>
<gene>
    <name evidence="7" type="ORF">LIN78_13980</name>
</gene>
<dbReference type="Gene3D" id="3.50.50.100">
    <property type="match status" value="1"/>
</dbReference>
<dbReference type="InterPro" id="IPR045024">
    <property type="entry name" value="NDH-2"/>
</dbReference>
<name>A0ABS8D957_9NEIS</name>
<evidence type="ECO:0000259" key="6">
    <source>
        <dbReference type="Pfam" id="PF07992"/>
    </source>
</evidence>
<evidence type="ECO:0000256" key="2">
    <source>
        <dbReference type="ARBA" id="ARBA00022630"/>
    </source>
</evidence>
<comment type="caution">
    <text evidence="7">The sequence shown here is derived from an EMBL/GenBank/DDBJ whole genome shotgun (WGS) entry which is preliminary data.</text>
</comment>
<keyword evidence="3" id="KW-0274">FAD</keyword>
<dbReference type="SUPFAM" id="SSF51905">
    <property type="entry name" value="FAD/NAD(P)-binding domain"/>
    <property type="match status" value="2"/>
</dbReference>
<evidence type="ECO:0000256" key="3">
    <source>
        <dbReference type="ARBA" id="ARBA00022827"/>
    </source>
</evidence>
<dbReference type="Proteomes" id="UP001165395">
    <property type="component" value="Unassembled WGS sequence"/>
</dbReference>
<dbReference type="InterPro" id="IPR036188">
    <property type="entry name" value="FAD/NAD-bd_sf"/>
</dbReference>
<organism evidence="7 8">
    <name type="scientific">Leeia speluncae</name>
    <dbReference type="NCBI Taxonomy" id="2884804"/>
    <lineage>
        <taxon>Bacteria</taxon>
        <taxon>Pseudomonadati</taxon>
        <taxon>Pseudomonadota</taxon>
        <taxon>Betaproteobacteria</taxon>
        <taxon>Neisseriales</taxon>
        <taxon>Leeiaceae</taxon>
        <taxon>Leeia</taxon>
    </lineage>
</organism>
<sequence length="431" mass="47242">MKKNLVVIGGGVAGLSLATKAAKVFQKDFNIILIDKARSHIWKPVLHQIAAGSLNPAKEGMDYVVQAKWHGFKFCLGAVSRVNTENKKVVIDPLLDDEQNVIIPEREIAYDYLIVAAGSQTNDFSTPGVQEHAICLNSIKEATVLHQRLVNNIIRASTEKEKLGKSAVKVVIIGGGATGVELAAEIRDTISELTSYGREKIDAFNEVKIQIIEAGNRILQHLPEKLSTDVFEKLRLMNVTVQTSTAVKSVSARSLETSEGTIDNIDIIVWAAGVKAPQFLKNISGVTTNRINQIPVHPTLQSIDDPSIFVLGDSAACVLDGKPVPARAQAATQQVPLMMKNLRLLLKDRPLQSFVYKDYGSIIAVGRSATLGSLNRINPRSQLPVYGRFAKLIYVTNYIKHLVYVGGTYKTILKVLGKFIDRKIHPSVKVH</sequence>
<dbReference type="InterPro" id="IPR023753">
    <property type="entry name" value="FAD/NAD-binding_dom"/>
</dbReference>
<keyword evidence="5" id="KW-0520">NAD</keyword>
<dbReference type="PANTHER" id="PTHR43706:SF9">
    <property type="entry name" value="TYPE II NADH:QUINONE OXIDOREDUCTASE"/>
    <property type="match status" value="1"/>
</dbReference>